<comment type="similarity">
    <text evidence="1">Belongs to the LytR/CpsA/Psr (LCP) family.</text>
</comment>
<feature type="compositionally biased region" description="Low complexity" evidence="2">
    <location>
        <begin position="437"/>
        <end position="471"/>
    </location>
</feature>
<dbReference type="PANTHER" id="PTHR33392">
    <property type="entry name" value="POLYISOPRENYL-TEICHOIC ACID--PEPTIDOGLYCAN TEICHOIC ACID TRANSFERASE TAGU"/>
    <property type="match status" value="1"/>
</dbReference>
<protein>
    <submittedName>
        <fullName evidence="5">LCP family protein</fullName>
    </submittedName>
</protein>
<dbReference type="RefSeq" id="WP_310519631.1">
    <property type="nucleotide sequence ID" value="NZ_BAABBS010000004.1"/>
</dbReference>
<feature type="compositionally biased region" description="Acidic residues" evidence="2">
    <location>
        <begin position="34"/>
        <end position="45"/>
    </location>
</feature>
<dbReference type="Gene3D" id="3.40.630.190">
    <property type="entry name" value="LCP protein"/>
    <property type="match status" value="1"/>
</dbReference>
<gene>
    <name evidence="5" type="ORF">RH861_02655</name>
</gene>
<dbReference type="Pfam" id="PF03816">
    <property type="entry name" value="LytR_cpsA_psr"/>
    <property type="match status" value="1"/>
</dbReference>
<feature type="region of interest" description="Disordered" evidence="2">
    <location>
        <begin position="1"/>
        <end position="86"/>
    </location>
</feature>
<keyword evidence="3" id="KW-1133">Transmembrane helix</keyword>
<keyword evidence="3" id="KW-0812">Transmembrane</keyword>
<evidence type="ECO:0000256" key="2">
    <source>
        <dbReference type="SAM" id="MobiDB-lite"/>
    </source>
</evidence>
<evidence type="ECO:0000313" key="5">
    <source>
        <dbReference type="EMBL" id="MDR5690958.1"/>
    </source>
</evidence>
<dbReference type="InterPro" id="IPR004474">
    <property type="entry name" value="LytR_CpsA_psr"/>
</dbReference>
<feature type="region of interest" description="Disordered" evidence="2">
    <location>
        <begin position="427"/>
        <end position="481"/>
    </location>
</feature>
<organism evidence="5 6">
    <name type="scientific">Agromyces indicus</name>
    <dbReference type="NCBI Taxonomy" id="758919"/>
    <lineage>
        <taxon>Bacteria</taxon>
        <taxon>Bacillati</taxon>
        <taxon>Actinomycetota</taxon>
        <taxon>Actinomycetes</taxon>
        <taxon>Micrococcales</taxon>
        <taxon>Microbacteriaceae</taxon>
        <taxon>Agromyces</taxon>
    </lineage>
</organism>
<sequence>MGDTRMGDEDPGPRDAERDGAAPATNGDAATDAPETDTATDDAPIDDAPAPDAPAGDGLIDTPVPPAPSRTHTGTPVLGEADVPPARHGRLTRRSTVRTVAKVVGAAVAVVAVSATAVGAYAVGNLVRGVQPGVVFESEEILADVPDIGAMEGGLNFLLVGSDKRPADGSFGDPEIDSAELNDVTMLLHISQDHSHVEVVSFPRDMLVDVPECTDPADASSTLPAGYDVKLNQVLSWGGLPCVAKTVEQLTGITIPVGGIVQFKGVAALSEAVGGVEVCLVDPIDDPRSGLKLDAGRHTISGYDALAFLRTRHGVGDGSDLGRISVQQTFLASLARTLQSSGTLRDPVKLYGIAQAVLQNMTLSTSLQDPGRLISVARTLADVDLEKIAFIQYPTAYTWDFSAVEPTSSADIVNRALQQDEPVVFDPNATSEASYGTADPNAPPTDAANQPPASDPVDTPVPTVPATVPAAEQLPQDVTGLTAAEERCATANPG</sequence>
<reference evidence="6" key="1">
    <citation type="submission" date="2023-07" db="EMBL/GenBank/DDBJ databases">
        <title>Description of three actinobacteria isolated from air of manufacturing shop in a pharmaceutical factory.</title>
        <authorList>
            <person name="Zhang D.-F."/>
        </authorList>
    </citation>
    <scope>NUCLEOTIDE SEQUENCE [LARGE SCALE GENOMIC DNA]</scope>
    <source>
        <strain evidence="6">CCTCC AB 2011122</strain>
    </source>
</reference>
<dbReference type="NCBIfam" id="TIGR00350">
    <property type="entry name" value="lytR_cpsA_psr"/>
    <property type="match status" value="1"/>
</dbReference>
<dbReference type="PANTHER" id="PTHR33392:SF6">
    <property type="entry name" value="POLYISOPRENYL-TEICHOIC ACID--PEPTIDOGLYCAN TEICHOIC ACID TRANSFERASE TAGU"/>
    <property type="match status" value="1"/>
</dbReference>
<keyword evidence="6" id="KW-1185">Reference proteome</keyword>
<keyword evidence="3" id="KW-0472">Membrane</keyword>
<feature type="compositionally biased region" description="Low complexity" evidence="2">
    <location>
        <begin position="46"/>
        <end position="57"/>
    </location>
</feature>
<name>A0ABU1FGT0_9MICO</name>
<evidence type="ECO:0000259" key="4">
    <source>
        <dbReference type="Pfam" id="PF03816"/>
    </source>
</evidence>
<feature type="transmembrane region" description="Helical" evidence="3">
    <location>
        <begin position="100"/>
        <end position="123"/>
    </location>
</feature>
<evidence type="ECO:0000313" key="6">
    <source>
        <dbReference type="Proteomes" id="UP001260072"/>
    </source>
</evidence>
<feature type="domain" description="Cell envelope-related transcriptional attenuator" evidence="4">
    <location>
        <begin position="182"/>
        <end position="339"/>
    </location>
</feature>
<dbReference type="InterPro" id="IPR050922">
    <property type="entry name" value="LytR/CpsA/Psr_CW_biosynth"/>
</dbReference>
<proteinExistence type="inferred from homology"/>
<dbReference type="Proteomes" id="UP001260072">
    <property type="component" value="Unassembled WGS sequence"/>
</dbReference>
<accession>A0ABU1FGT0</accession>
<feature type="compositionally biased region" description="Basic and acidic residues" evidence="2">
    <location>
        <begin position="1"/>
        <end position="20"/>
    </location>
</feature>
<dbReference type="EMBL" id="JAVKGS010000001">
    <property type="protein sequence ID" value="MDR5690958.1"/>
    <property type="molecule type" value="Genomic_DNA"/>
</dbReference>
<evidence type="ECO:0000256" key="1">
    <source>
        <dbReference type="ARBA" id="ARBA00006068"/>
    </source>
</evidence>
<comment type="caution">
    <text evidence="5">The sequence shown here is derived from an EMBL/GenBank/DDBJ whole genome shotgun (WGS) entry which is preliminary data.</text>
</comment>
<evidence type="ECO:0000256" key="3">
    <source>
        <dbReference type="SAM" id="Phobius"/>
    </source>
</evidence>